<accession>A0A4Y8Q107</accession>
<keyword evidence="1" id="KW-1133">Transmembrane helix</keyword>
<protein>
    <recommendedName>
        <fullName evidence="2">Peptidase C39-like domain-containing protein</fullName>
    </recommendedName>
</protein>
<keyword evidence="4" id="KW-1185">Reference proteome</keyword>
<evidence type="ECO:0000313" key="3">
    <source>
        <dbReference type="EMBL" id="TFE86909.1"/>
    </source>
</evidence>
<evidence type="ECO:0000313" key="4">
    <source>
        <dbReference type="Proteomes" id="UP000298246"/>
    </source>
</evidence>
<comment type="caution">
    <text evidence="3">The sequence shown here is derived from an EMBL/GenBank/DDBJ whole genome shotgun (WGS) entry which is preliminary data.</text>
</comment>
<proteinExistence type="predicted"/>
<reference evidence="3 4" key="1">
    <citation type="submission" date="2017-03" db="EMBL/GenBank/DDBJ databases">
        <title>Isolation of Levoglucosan Utilizing Bacteria.</title>
        <authorList>
            <person name="Arya A.S."/>
        </authorList>
    </citation>
    <scope>NUCLEOTIDE SEQUENCE [LARGE SCALE GENOMIC DNA]</scope>
    <source>
        <strain evidence="3 4">MEC069</strain>
    </source>
</reference>
<dbReference type="Proteomes" id="UP000298246">
    <property type="component" value="Unassembled WGS sequence"/>
</dbReference>
<dbReference type="AlphaFoldDB" id="A0A4Y8Q107"/>
<name>A0A4Y8Q107_9BACL</name>
<dbReference type="Pfam" id="PF13529">
    <property type="entry name" value="Peptidase_C39_2"/>
    <property type="match status" value="1"/>
</dbReference>
<evidence type="ECO:0000256" key="1">
    <source>
        <dbReference type="SAM" id="Phobius"/>
    </source>
</evidence>
<dbReference type="OrthoDB" id="2666872at2"/>
<sequence>MQISNNLYQSIKKWNILIIVQIELLASSQCANFINYNIRMVQRVNVKKMWLTLVAMILIAAVSPVSAFSAAPAGNVLSKSQFKELQHNALLAAEKYVNVVSQNGFEAWQSASITYQFPLFDFEDEITSFLFDITNAAGAAGYVVVSAEDSPVVIESAREGVSPYVSIQKNEKALYVGPTQYFIKKRDDTYYDIREHASKNKTNLKSNGSLNGSKKAPETGLDGAEVGLLSAPTVGINSVVSYSSKIISTVPDFSWRKGCSPTSFSNIIWYYRYSQGYTNLLQSTTTSDTLIDVLASSTYMNTNSSGATGWDDRVNGMKKFWSDRGYTVSVTRNSASFTDHKTEINANRPDIINVVGDATYSNHDMTGVGFEEYQESTENFKWYRYVIVHDTWNSTPKDVYIYLPQLSWNETVKVKP</sequence>
<dbReference type="EMBL" id="MYFO01000016">
    <property type="protein sequence ID" value="TFE86909.1"/>
    <property type="molecule type" value="Genomic_DNA"/>
</dbReference>
<gene>
    <name evidence="3" type="ORF">B5M42_13555</name>
</gene>
<feature type="transmembrane region" description="Helical" evidence="1">
    <location>
        <begin position="50"/>
        <end position="71"/>
    </location>
</feature>
<dbReference type="InterPro" id="IPR039564">
    <property type="entry name" value="Peptidase_C39-like"/>
</dbReference>
<keyword evidence="1" id="KW-0812">Transmembrane</keyword>
<feature type="domain" description="Peptidase C39-like" evidence="2">
    <location>
        <begin position="250"/>
        <end position="392"/>
    </location>
</feature>
<evidence type="ECO:0000259" key="2">
    <source>
        <dbReference type="Pfam" id="PF13529"/>
    </source>
</evidence>
<keyword evidence="1" id="KW-0472">Membrane</keyword>
<organism evidence="3 4">
    <name type="scientific">Paenibacillus athensensis</name>
    <dbReference type="NCBI Taxonomy" id="1967502"/>
    <lineage>
        <taxon>Bacteria</taxon>
        <taxon>Bacillati</taxon>
        <taxon>Bacillota</taxon>
        <taxon>Bacilli</taxon>
        <taxon>Bacillales</taxon>
        <taxon>Paenibacillaceae</taxon>
        <taxon>Paenibacillus</taxon>
    </lineage>
</organism>